<evidence type="ECO:0000313" key="3">
    <source>
        <dbReference type="EMBL" id="PRD68314.1"/>
    </source>
</evidence>
<organism evidence="3 4">
    <name type="scientific">Malikia spinosa</name>
    <dbReference type="NCBI Taxonomy" id="86180"/>
    <lineage>
        <taxon>Bacteria</taxon>
        <taxon>Pseudomonadati</taxon>
        <taxon>Pseudomonadota</taxon>
        <taxon>Betaproteobacteria</taxon>
        <taxon>Burkholderiales</taxon>
        <taxon>Comamonadaceae</taxon>
        <taxon>Malikia</taxon>
    </lineage>
</organism>
<dbReference type="AlphaFoldDB" id="A0A2S9KD14"/>
<name>A0A2S9KD14_9BURK</name>
<evidence type="ECO:0000256" key="1">
    <source>
        <dbReference type="ARBA" id="ARBA00023125"/>
    </source>
</evidence>
<dbReference type="Proteomes" id="UP000238326">
    <property type="component" value="Unassembled WGS sequence"/>
</dbReference>
<keyword evidence="4" id="KW-1185">Reference proteome</keyword>
<evidence type="ECO:0000313" key="4">
    <source>
        <dbReference type="Proteomes" id="UP000238326"/>
    </source>
</evidence>
<keyword evidence="1" id="KW-0238">DNA-binding</keyword>
<dbReference type="GO" id="GO:0003677">
    <property type="term" value="F:DNA binding"/>
    <property type="evidence" value="ECO:0007669"/>
    <property type="project" value="UniProtKB-KW"/>
</dbReference>
<gene>
    <name evidence="3" type="ORF">C6P61_11710</name>
</gene>
<dbReference type="Pfam" id="PF13495">
    <property type="entry name" value="Phage_int_SAM_4"/>
    <property type="match status" value="1"/>
</dbReference>
<dbReference type="GO" id="GO:0015074">
    <property type="term" value="P:DNA integration"/>
    <property type="evidence" value="ECO:0007669"/>
    <property type="project" value="InterPro"/>
</dbReference>
<sequence>MGREEIEDYLVMLANEPRVAVPTHNQALSALLYATRACYGL</sequence>
<reference evidence="3 4" key="1">
    <citation type="submission" date="2018-03" db="EMBL/GenBank/DDBJ databases">
        <title>Comparative genomics illustrates the genes involved in a hyperalkaliphilic mechanisms of Serpentinomonas isolated from highly-alkaline calcium-rich serpentinized springs.</title>
        <authorList>
            <person name="Suzuki S."/>
            <person name="Ishii S."/>
            <person name="Walworth N."/>
            <person name="Bird L."/>
            <person name="Kuenen J.G."/>
            <person name="Nealson K.H."/>
        </authorList>
    </citation>
    <scope>NUCLEOTIDE SEQUENCE [LARGE SCALE GENOMIC DNA]</scope>
    <source>
        <strain evidence="3 4">83</strain>
    </source>
</reference>
<dbReference type="Gene3D" id="1.10.150.130">
    <property type="match status" value="1"/>
</dbReference>
<protein>
    <submittedName>
        <fullName evidence="3">Integrase</fullName>
    </submittedName>
</protein>
<accession>A0A2S9KD14</accession>
<proteinExistence type="predicted"/>
<comment type="caution">
    <text evidence="3">The sequence shown here is derived from an EMBL/GenBank/DDBJ whole genome shotgun (WGS) entry which is preliminary data.</text>
</comment>
<feature type="domain" description="Integrase SAM-like N-terminal" evidence="2">
    <location>
        <begin position="1"/>
        <end position="34"/>
    </location>
</feature>
<dbReference type="InterPro" id="IPR010998">
    <property type="entry name" value="Integrase_recombinase_N"/>
</dbReference>
<feature type="non-terminal residue" evidence="3">
    <location>
        <position position="41"/>
    </location>
</feature>
<evidence type="ECO:0000259" key="2">
    <source>
        <dbReference type="Pfam" id="PF13495"/>
    </source>
</evidence>
<dbReference type="InterPro" id="IPR004107">
    <property type="entry name" value="Integrase_SAM-like_N"/>
</dbReference>
<dbReference type="EMBL" id="PVLR01000033">
    <property type="protein sequence ID" value="PRD68314.1"/>
    <property type="molecule type" value="Genomic_DNA"/>
</dbReference>